<organism evidence="2 3">
    <name type="scientific">Meridianimarinicoccus aquatilis</name>
    <dbReference type="NCBI Taxonomy" id="2552766"/>
    <lineage>
        <taxon>Bacteria</taxon>
        <taxon>Pseudomonadati</taxon>
        <taxon>Pseudomonadota</taxon>
        <taxon>Alphaproteobacteria</taxon>
        <taxon>Rhodobacterales</taxon>
        <taxon>Paracoccaceae</taxon>
        <taxon>Meridianimarinicoccus</taxon>
    </lineage>
</organism>
<accession>A0A4R6B2W3</accession>
<sequence>MTQRSSDDIALQTAKQARTASLVMAGTALLWMGAQFLGGALGLPARYAFLFDFAALAGLFWALVVTYQVWRKRRIARTGEE</sequence>
<dbReference type="InterPro" id="IPR020308">
    <property type="entry name" value="Uncharacterised_Ynq1"/>
</dbReference>
<keyword evidence="1" id="KW-1133">Transmembrane helix</keyword>
<dbReference type="Pfam" id="PF17272">
    <property type="entry name" value="DUF5337"/>
    <property type="match status" value="1"/>
</dbReference>
<protein>
    <recommendedName>
        <fullName evidence="4">DUF5337 domain-containing protein</fullName>
    </recommendedName>
</protein>
<keyword evidence="1" id="KW-0472">Membrane</keyword>
<evidence type="ECO:0000313" key="2">
    <source>
        <dbReference type="EMBL" id="TDL91107.1"/>
    </source>
</evidence>
<dbReference type="RefSeq" id="WP_133341261.1">
    <property type="nucleotide sequence ID" value="NZ_SMZO01000003.1"/>
</dbReference>
<gene>
    <name evidence="2" type="ORF">E2L05_02190</name>
</gene>
<evidence type="ECO:0000313" key="3">
    <source>
        <dbReference type="Proteomes" id="UP000294562"/>
    </source>
</evidence>
<dbReference type="EMBL" id="SMZO01000003">
    <property type="protein sequence ID" value="TDL91107.1"/>
    <property type="molecule type" value="Genomic_DNA"/>
</dbReference>
<proteinExistence type="predicted"/>
<dbReference type="AlphaFoldDB" id="A0A4R6B2W3"/>
<keyword evidence="1" id="KW-0812">Transmembrane</keyword>
<feature type="transmembrane region" description="Helical" evidence="1">
    <location>
        <begin position="21"/>
        <end position="41"/>
    </location>
</feature>
<dbReference type="OrthoDB" id="7658896at2"/>
<evidence type="ECO:0000256" key="1">
    <source>
        <dbReference type="SAM" id="Phobius"/>
    </source>
</evidence>
<reference evidence="2 3" key="1">
    <citation type="submission" date="2019-03" db="EMBL/GenBank/DDBJ databases">
        <title>Rhodobacteraceae bacterium SM1902, a new member of the family Rhodobacteraceae isolated from Yantai.</title>
        <authorList>
            <person name="Sun Y."/>
        </authorList>
    </citation>
    <scope>NUCLEOTIDE SEQUENCE [LARGE SCALE GENOMIC DNA]</scope>
    <source>
        <strain evidence="2 3">SM1902</strain>
    </source>
</reference>
<feature type="transmembrane region" description="Helical" evidence="1">
    <location>
        <begin position="47"/>
        <end position="70"/>
    </location>
</feature>
<comment type="caution">
    <text evidence="2">The sequence shown here is derived from an EMBL/GenBank/DDBJ whole genome shotgun (WGS) entry which is preliminary data.</text>
</comment>
<evidence type="ECO:0008006" key="4">
    <source>
        <dbReference type="Google" id="ProtNLM"/>
    </source>
</evidence>
<dbReference type="Proteomes" id="UP000294562">
    <property type="component" value="Unassembled WGS sequence"/>
</dbReference>
<keyword evidence="3" id="KW-1185">Reference proteome</keyword>
<name>A0A4R6B2W3_9RHOB</name>